<dbReference type="Proteomes" id="UP000215137">
    <property type="component" value="Chromosome"/>
</dbReference>
<reference evidence="1 2" key="1">
    <citation type="submission" date="2017-08" db="EMBL/GenBank/DDBJ databases">
        <title>Complete Genome Sequence of Bacillus kochii Oregon-R-modENCODE STRAIN BDGP4, isolated from Drosophila melanogaster gut.</title>
        <authorList>
            <person name="Wan K.H."/>
            <person name="Yu C."/>
            <person name="Park S."/>
            <person name="Hammonds A.S."/>
            <person name="Booth B.W."/>
            <person name="Celniker S.E."/>
        </authorList>
    </citation>
    <scope>NUCLEOTIDE SEQUENCE [LARGE SCALE GENOMIC DNA]</scope>
    <source>
        <strain evidence="1 2">BDGP4</strain>
    </source>
</reference>
<name>A0A248TJY2_9BACI</name>
<dbReference type="AlphaFoldDB" id="A0A248TJY2"/>
<gene>
    <name evidence="1" type="ORF">CKF48_15145</name>
</gene>
<evidence type="ECO:0000313" key="1">
    <source>
        <dbReference type="EMBL" id="ASV68523.1"/>
    </source>
</evidence>
<dbReference type="EMBL" id="CP022983">
    <property type="protein sequence ID" value="ASV68523.1"/>
    <property type="molecule type" value="Genomic_DNA"/>
</dbReference>
<proteinExistence type="predicted"/>
<dbReference type="Pfam" id="PF14907">
    <property type="entry name" value="NTP_transf_5"/>
    <property type="match status" value="1"/>
</dbReference>
<evidence type="ECO:0008006" key="3">
    <source>
        <dbReference type="Google" id="ProtNLM"/>
    </source>
</evidence>
<dbReference type="KEGG" id="bko:CKF48_15145"/>
<accession>A0A248TJY2</accession>
<sequence length="404" mass="48650">MYTEKGEGEMVRTSLDNQNLPLEMQLIVSLMKNEKQLVLSLCTKVDWDQFLLAVKHHRIFPQIYHAINEQRVADKMPAYIFTKIKKDYEQNIYRMLHLTAEMHTLYLQFQQASLPLLFLKGPILAKELYGDLSLRTCADIDLLVPIERIEQAEQLMLLQGYEKDEYIESVLDDWKWRHHHFTYFHKQHRTKVEVHWRLHPAPSTEPHFTELWERRRESQWSSQISFPYLGEKDLFYFLSTHGARHGWSRLRWLFDIHQILLQGSFVNDKDWSHHLTQYKYDKIAGQALLLSVKLFNSNVKSTCMDKRASIKLARGASFYFHQLVSLHDHHVPKEIAHYHAQYLRSLFTLKQKFIHYLQWFYPLSEDYQAFPLPKKWFPLYYVIKPFLWLNRKRQILQNARKKTC</sequence>
<protein>
    <recommendedName>
        <fullName evidence="3">Renal dipeptidase</fullName>
    </recommendedName>
</protein>
<keyword evidence="2" id="KW-1185">Reference proteome</keyword>
<organism evidence="1 2">
    <name type="scientific">Cytobacillus kochii</name>
    <dbReference type="NCBI Taxonomy" id="859143"/>
    <lineage>
        <taxon>Bacteria</taxon>
        <taxon>Bacillati</taxon>
        <taxon>Bacillota</taxon>
        <taxon>Bacilli</taxon>
        <taxon>Bacillales</taxon>
        <taxon>Bacillaceae</taxon>
        <taxon>Cytobacillus</taxon>
    </lineage>
</organism>
<dbReference type="InterPro" id="IPR039498">
    <property type="entry name" value="NTP_transf_5"/>
</dbReference>
<evidence type="ECO:0000313" key="2">
    <source>
        <dbReference type="Proteomes" id="UP000215137"/>
    </source>
</evidence>